<protein>
    <submittedName>
        <fullName evidence="2">Uncharacterized protein</fullName>
    </submittedName>
</protein>
<dbReference type="EMBL" id="KZ613746">
    <property type="protein sequence ID" value="PMD65354.1"/>
    <property type="molecule type" value="Genomic_DNA"/>
</dbReference>
<dbReference type="InParanoid" id="A0A2J6TQR1"/>
<evidence type="ECO:0000313" key="2">
    <source>
        <dbReference type="EMBL" id="PMD65354.1"/>
    </source>
</evidence>
<dbReference type="AlphaFoldDB" id="A0A2J6TQR1"/>
<gene>
    <name evidence="2" type="ORF">K444DRAFT_607907</name>
</gene>
<sequence length="148" mass="15967">MQTIQLTSTTVNTAISSQTHASKCTRDRSQQLPAPSQFPSALQVRQSALPPIRTVPHPSTHPGRLQKQRREGSAPPPVSTPAKIAIVRISMRVRVRRKVSFPLPRVQGVQDPVRRPPVTRVPGAAAGIWNTAVRPAAFRGLAGPAQVA</sequence>
<accession>A0A2J6TQR1</accession>
<dbReference type="RefSeq" id="XP_024742258.1">
    <property type="nucleotide sequence ID" value="XM_024879260.1"/>
</dbReference>
<evidence type="ECO:0000256" key="1">
    <source>
        <dbReference type="SAM" id="MobiDB-lite"/>
    </source>
</evidence>
<name>A0A2J6TQR1_9HELO</name>
<feature type="compositionally biased region" description="Polar residues" evidence="1">
    <location>
        <begin position="30"/>
        <end position="46"/>
    </location>
</feature>
<proteinExistence type="predicted"/>
<feature type="region of interest" description="Disordered" evidence="1">
    <location>
        <begin position="15"/>
        <end position="82"/>
    </location>
</feature>
<organism evidence="2 3">
    <name type="scientific">Hyaloscypha bicolor E</name>
    <dbReference type="NCBI Taxonomy" id="1095630"/>
    <lineage>
        <taxon>Eukaryota</taxon>
        <taxon>Fungi</taxon>
        <taxon>Dikarya</taxon>
        <taxon>Ascomycota</taxon>
        <taxon>Pezizomycotina</taxon>
        <taxon>Leotiomycetes</taxon>
        <taxon>Helotiales</taxon>
        <taxon>Hyaloscyphaceae</taxon>
        <taxon>Hyaloscypha</taxon>
        <taxon>Hyaloscypha bicolor</taxon>
    </lineage>
</organism>
<dbReference type="Proteomes" id="UP000235371">
    <property type="component" value="Unassembled WGS sequence"/>
</dbReference>
<reference evidence="2 3" key="1">
    <citation type="submission" date="2016-04" db="EMBL/GenBank/DDBJ databases">
        <title>A degradative enzymes factory behind the ericoid mycorrhizal symbiosis.</title>
        <authorList>
            <consortium name="DOE Joint Genome Institute"/>
            <person name="Martino E."/>
            <person name="Morin E."/>
            <person name="Grelet G."/>
            <person name="Kuo A."/>
            <person name="Kohler A."/>
            <person name="Daghino S."/>
            <person name="Barry K."/>
            <person name="Choi C."/>
            <person name="Cichocki N."/>
            <person name="Clum A."/>
            <person name="Copeland A."/>
            <person name="Hainaut M."/>
            <person name="Haridas S."/>
            <person name="Labutti K."/>
            <person name="Lindquist E."/>
            <person name="Lipzen A."/>
            <person name="Khouja H.-R."/>
            <person name="Murat C."/>
            <person name="Ohm R."/>
            <person name="Olson A."/>
            <person name="Spatafora J."/>
            <person name="Veneault-Fourrey C."/>
            <person name="Henrissat B."/>
            <person name="Grigoriev I."/>
            <person name="Martin F."/>
            <person name="Perotto S."/>
        </authorList>
    </citation>
    <scope>NUCLEOTIDE SEQUENCE [LARGE SCALE GENOMIC DNA]</scope>
    <source>
        <strain evidence="2 3">E</strain>
    </source>
</reference>
<evidence type="ECO:0000313" key="3">
    <source>
        <dbReference type="Proteomes" id="UP000235371"/>
    </source>
</evidence>
<dbReference type="GeneID" id="36587337"/>
<keyword evidence="3" id="KW-1185">Reference proteome</keyword>